<keyword evidence="1" id="KW-0614">Plasmid</keyword>
<keyword evidence="2" id="KW-1185">Reference proteome</keyword>
<name>A0ACD4CUH5_9HYPH</name>
<accession>A0ACD4CUH5</accession>
<gene>
    <name evidence="1" type="ORF">N8E88_00240</name>
</gene>
<organism evidence="1 2">
    <name type="scientific">Phyllobacterium zundukense</name>
    <dbReference type="NCBI Taxonomy" id="1867719"/>
    <lineage>
        <taxon>Bacteria</taxon>
        <taxon>Pseudomonadati</taxon>
        <taxon>Pseudomonadota</taxon>
        <taxon>Alphaproteobacteria</taxon>
        <taxon>Hyphomicrobiales</taxon>
        <taxon>Phyllobacteriaceae</taxon>
        <taxon>Phyllobacterium</taxon>
    </lineage>
</organism>
<geneLocation type="plasmid" evidence="1 2">
    <name>p_unnamed4</name>
</geneLocation>
<protein>
    <submittedName>
        <fullName evidence="1">ISNCY family transposase</fullName>
    </submittedName>
</protein>
<dbReference type="Proteomes" id="UP001061991">
    <property type="component" value="Plasmid p_unnamed4"/>
</dbReference>
<proteinExistence type="predicted"/>
<evidence type="ECO:0000313" key="2">
    <source>
        <dbReference type="Proteomes" id="UP001061991"/>
    </source>
</evidence>
<reference evidence="1" key="1">
    <citation type="submission" date="2022-09" db="EMBL/GenBank/DDBJ databases">
        <title>Interaction between co-microsymbionts with complementary sets of symbiotic genes in legume-rhizobium systems.</title>
        <authorList>
            <person name="Safronova V."/>
            <person name="Sazanova A."/>
            <person name="Afonin A."/>
            <person name="Chirak E."/>
        </authorList>
    </citation>
    <scope>NUCLEOTIDE SEQUENCE</scope>
    <source>
        <strain evidence="1">A18/3m</strain>
    </source>
</reference>
<dbReference type="EMBL" id="CP104969">
    <property type="protein sequence ID" value="UXN57229.1"/>
    <property type="molecule type" value="Genomic_DNA"/>
</dbReference>
<evidence type="ECO:0000313" key="1">
    <source>
        <dbReference type="EMBL" id="UXN57229.1"/>
    </source>
</evidence>
<sequence>MGWILMSERELHRIEVLSEVVEGRRALASAAIVLSLSVRQVQRIVRTFCLEGAPALRHQSRGRRSNNRINDGVRDLALQLIRERYADFGPTLAAEKLAEHGFSVSRETLRKWMADAGIWLSRKQRRTFRQPRLRRECYGELIQIDGSDHHWFEDRGDRCTLLVFIDDATGKLMQLLFVRSESAFTYFDALELYLKVHGRPVAFYSDKHSVFRVAKKDAMNGQGMTQFGRALAELSIEILCANSSQAKGRVERVNRTLQDRLVKELRLAGIDDMAAGNAFLPSFMERFNEQFAVTAIRPENLHRPLNVVPDRLREILCKREQRYVGEQLTFSYERKRIMLEENEITRGLVGKYIDTYAFADGRLEMRWKGIALPYKMFDMDQRVTHAAVTENKRLGDVLSMIKAQQDPLPAPKVKTNSEVIAYQKRERKPSRKNDWVEERRTRRLLDKAAGAPLDVTGPGCDIEVSALPGDAPRRLSG</sequence>